<reference evidence="1 2" key="1">
    <citation type="submission" date="2015-11" db="EMBL/GenBank/DDBJ databases">
        <title>Lactobacillus brevis bacteriophage SA-C12: a mosaic Myoviridae member.</title>
        <authorList>
            <person name="Mahony J."/>
        </authorList>
    </citation>
    <scope>NUCLEOTIDE SEQUENCE [LARGE SCALE GENOMIC DNA]</scope>
</reference>
<evidence type="ECO:0000313" key="1">
    <source>
        <dbReference type="EMBL" id="ALY06919.1"/>
    </source>
</evidence>
<accession>A0A1I9KKI4</accession>
<evidence type="ECO:0000313" key="2">
    <source>
        <dbReference type="Proteomes" id="UP000223158"/>
    </source>
</evidence>
<proteinExistence type="predicted"/>
<gene>
    <name evidence="1" type="ORF">SAC12_098</name>
</gene>
<organism evidence="1 2">
    <name type="scientific">Lactobacillus phage SA-C12</name>
    <dbReference type="NCBI Taxonomy" id="1755697"/>
    <lineage>
        <taxon>Viruses</taxon>
        <taxon>Duplodnaviria</taxon>
        <taxon>Heunggongvirae</taxon>
        <taxon>Uroviricota</taxon>
        <taxon>Caudoviricetes</taxon>
        <taxon>Tybeckvirinae</taxon>
        <taxon>Lenusvirus</taxon>
        <taxon>Lenusvirus SAC12</taxon>
    </lineage>
</organism>
<dbReference type="EMBL" id="KU052488">
    <property type="protein sequence ID" value="ALY06919.1"/>
    <property type="molecule type" value="Genomic_DNA"/>
</dbReference>
<sequence>MIAMSSNLLDWQDEIWGIESSIDYLSDVLEARKISITDSRRTLVEIDSLINKLNGVELMLKNAEIGEN</sequence>
<keyword evidence="2" id="KW-1185">Reference proteome</keyword>
<name>A0A1I9KKI4_9CAUD</name>
<dbReference type="Proteomes" id="UP000223158">
    <property type="component" value="Segment"/>
</dbReference>
<protein>
    <submittedName>
        <fullName evidence="1">Uncharacterized protein</fullName>
    </submittedName>
</protein>